<keyword evidence="2" id="KW-1185">Reference proteome</keyword>
<accession>C7MM78</accession>
<reference evidence="1 2" key="1">
    <citation type="journal article" date="2009" name="Stand. Genomic Sci.">
        <title>Complete genome sequence of Cryptobacterium curtum type strain (12-3).</title>
        <authorList>
            <person name="Mavrommatis K."/>
            <person name="Pukall R."/>
            <person name="Rohde C."/>
            <person name="Chen F."/>
            <person name="Sims D."/>
            <person name="Brettin T."/>
            <person name="Kuske C."/>
            <person name="Detter J.C."/>
            <person name="Han C."/>
            <person name="Lapidus A."/>
            <person name="Copeland A."/>
            <person name="Glavina Del Rio T."/>
            <person name="Nolan M."/>
            <person name="Lucas S."/>
            <person name="Tice H."/>
            <person name="Cheng J.F."/>
            <person name="Bruce D."/>
            <person name="Goodwin L."/>
            <person name="Pitluck S."/>
            <person name="Ovchinnikova G."/>
            <person name="Pati A."/>
            <person name="Ivanova N."/>
            <person name="Chen A."/>
            <person name="Palaniappan K."/>
            <person name="Chain P."/>
            <person name="D'haeseleer P."/>
            <person name="Goker M."/>
            <person name="Bristow J."/>
            <person name="Eisen J.A."/>
            <person name="Markowitz V."/>
            <person name="Hugenholtz P."/>
            <person name="Rohde M."/>
            <person name="Klenk H.P."/>
            <person name="Kyrpides N.C."/>
        </authorList>
    </citation>
    <scope>NUCLEOTIDE SEQUENCE [LARGE SCALE GENOMIC DNA]</scope>
    <source>
        <strain evidence="2">ATCC 700683 / DSM 15641 / 12-3</strain>
    </source>
</reference>
<evidence type="ECO:0000313" key="1">
    <source>
        <dbReference type="EMBL" id="ACU94018.1"/>
    </source>
</evidence>
<dbReference type="AlphaFoldDB" id="C7MM78"/>
<name>C7MM78_CRYCD</name>
<dbReference type="RefSeq" id="WP_012802706.1">
    <property type="nucleotide sequence ID" value="NC_013170.1"/>
</dbReference>
<dbReference type="EMBL" id="CP001682">
    <property type="protein sequence ID" value="ACU94018.1"/>
    <property type="molecule type" value="Genomic_DNA"/>
</dbReference>
<dbReference type="STRING" id="469378.Ccur_02910"/>
<dbReference type="KEGG" id="ccu:Ccur_02910"/>
<gene>
    <name evidence="1" type="ordered locus">Ccur_02910</name>
</gene>
<protein>
    <submittedName>
        <fullName evidence="1">Uncharacterized protein</fullName>
    </submittedName>
</protein>
<dbReference type="HOGENOM" id="CLU_2069174_0_0_11"/>
<dbReference type="Proteomes" id="UP000000954">
    <property type="component" value="Chromosome"/>
</dbReference>
<proteinExistence type="predicted"/>
<sequence length="118" mass="13151">MSDVDGFELSAALNDTMNQAYGANRRARVEGRRAAEARADYKAALASEMARLRADGTPASMAEKLAQGAKRVRDLAVAAEMADVDYQADREEVNLRKREADILREQIQRDYAEARFRA</sequence>
<evidence type="ECO:0000313" key="2">
    <source>
        <dbReference type="Proteomes" id="UP000000954"/>
    </source>
</evidence>
<organism evidence="1 2">
    <name type="scientific">Cryptobacterium curtum (strain ATCC 700683 / DSM 15641 / CCUG 43107 / 12-3)</name>
    <dbReference type="NCBI Taxonomy" id="469378"/>
    <lineage>
        <taxon>Bacteria</taxon>
        <taxon>Bacillati</taxon>
        <taxon>Actinomycetota</taxon>
        <taxon>Coriobacteriia</taxon>
        <taxon>Eggerthellales</taxon>
        <taxon>Eggerthellaceae</taxon>
        <taxon>Cryptobacterium</taxon>
    </lineage>
</organism>